<reference evidence="2" key="1">
    <citation type="journal article" date="2017" name="Parasit. Vectors">
        <title>Sialotranscriptomics of Rhipicephalus zambeziensis reveals intricate expression profiles of secretory proteins and suggests tight temporal transcriptional regulation during blood-feeding.</title>
        <authorList>
            <person name="de Castro M.H."/>
            <person name="de Klerk D."/>
            <person name="Pienaar R."/>
            <person name="Rees D.J.G."/>
            <person name="Mans B.J."/>
        </authorList>
    </citation>
    <scope>NUCLEOTIDE SEQUENCE</scope>
    <source>
        <tissue evidence="2">Salivary glands</tissue>
    </source>
</reference>
<dbReference type="AlphaFoldDB" id="A0A224YZG1"/>
<dbReference type="EMBL" id="GFPF01008885">
    <property type="protein sequence ID" value="MAA20031.1"/>
    <property type="molecule type" value="Transcribed_RNA"/>
</dbReference>
<name>A0A224YZG1_9ACAR</name>
<protein>
    <submittedName>
        <fullName evidence="2">Uncharacterized protein</fullName>
    </submittedName>
</protein>
<evidence type="ECO:0000256" key="1">
    <source>
        <dbReference type="SAM" id="MobiDB-lite"/>
    </source>
</evidence>
<proteinExistence type="predicted"/>
<evidence type="ECO:0000313" key="2">
    <source>
        <dbReference type="EMBL" id="MAA20031.1"/>
    </source>
</evidence>
<sequence length="174" mass="19928">MEKESANAAQQRRRAEKLDSSDPEVVAWQLAVERRRNEQKKAKRAAETLEQRDERVSKRRRQEAERRARPSLQQQQNAVDDVKVRRSTAYTVKLSESATATRTFQTDLDLASLPTAQTTQWGSTIDLVYQRQTDNSKYCVGAIETAACYFTDHQAVFVAIEKQPDVEQKYTCAT</sequence>
<feature type="region of interest" description="Disordered" evidence="1">
    <location>
        <begin position="1"/>
        <end position="80"/>
    </location>
</feature>
<accession>A0A224YZG1</accession>
<organism evidence="2">
    <name type="scientific">Rhipicephalus zambeziensis</name>
    <dbReference type="NCBI Taxonomy" id="60191"/>
    <lineage>
        <taxon>Eukaryota</taxon>
        <taxon>Metazoa</taxon>
        <taxon>Ecdysozoa</taxon>
        <taxon>Arthropoda</taxon>
        <taxon>Chelicerata</taxon>
        <taxon>Arachnida</taxon>
        <taxon>Acari</taxon>
        <taxon>Parasitiformes</taxon>
        <taxon>Ixodida</taxon>
        <taxon>Ixodoidea</taxon>
        <taxon>Ixodidae</taxon>
        <taxon>Rhipicephalinae</taxon>
        <taxon>Rhipicephalus</taxon>
        <taxon>Rhipicephalus</taxon>
    </lineage>
</organism>
<feature type="compositionally biased region" description="Basic and acidic residues" evidence="1">
    <location>
        <begin position="32"/>
        <end position="68"/>
    </location>
</feature>